<accession>A0A6J7PB82</accession>
<sequence>MRFKGSINKGFLIALALTLIPTAAISVQKIIPGSACKIYQQKVAYQNKIYTCIKSGKKLVWNKGVIDPTVTAKAAADAKAAAEKLAADAKATEAKAATDKLAAEKAIADRVAADAKAAADKAIADKVAADAKAAADKTIADKVAADAKAAADKTIADKVAADAKAAADKLTADKFAAEQAAATKLEADKVAVYRATLSPCPADGKCRVGNIGPGGGIVFYISPTPQPWGQYLEVAPATWAGGYFDPYTQWCSLGDTLLATSITDPDSIKRNSEAVGSGKVNTDLMLASCMRGVANLVRNYKGGGKTDWYLPSADEVNLMLKQNSVVGDFSVTSYWSSSLAPVYGSWQQLVYAGLNYTSDETNASSVRPIRAFG</sequence>
<dbReference type="EMBL" id="CAFBPE010000010">
    <property type="protein sequence ID" value="CAB5000659.1"/>
    <property type="molecule type" value="Genomic_DNA"/>
</dbReference>
<evidence type="ECO:0000313" key="1">
    <source>
        <dbReference type="EMBL" id="CAB5000659.1"/>
    </source>
</evidence>
<protein>
    <submittedName>
        <fullName evidence="1">Unannotated protein</fullName>
    </submittedName>
</protein>
<reference evidence="1" key="1">
    <citation type="submission" date="2020-05" db="EMBL/GenBank/DDBJ databases">
        <authorList>
            <person name="Chiriac C."/>
            <person name="Salcher M."/>
            <person name="Ghai R."/>
            <person name="Kavagutti S V."/>
        </authorList>
    </citation>
    <scope>NUCLEOTIDE SEQUENCE</scope>
</reference>
<gene>
    <name evidence="1" type="ORF">UFOPK4065_00248</name>
</gene>
<name>A0A6J7PB82_9ZZZZ</name>
<proteinExistence type="predicted"/>
<dbReference type="AlphaFoldDB" id="A0A6J7PB82"/>
<organism evidence="1">
    <name type="scientific">freshwater metagenome</name>
    <dbReference type="NCBI Taxonomy" id="449393"/>
    <lineage>
        <taxon>unclassified sequences</taxon>
        <taxon>metagenomes</taxon>
        <taxon>ecological metagenomes</taxon>
    </lineage>
</organism>